<feature type="transmembrane region" description="Helical" evidence="1">
    <location>
        <begin position="157"/>
        <end position="177"/>
    </location>
</feature>
<comment type="caution">
    <text evidence="2">The sequence shown here is derived from an EMBL/GenBank/DDBJ whole genome shotgun (WGS) entry which is preliminary data.</text>
</comment>
<evidence type="ECO:0000313" key="3">
    <source>
        <dbReference type="Proteomes" id="UP000596938"/>
    </source>
</evidence>
<evidence type="ECO:0000313" key="2">
    <source>
        <dbReference type="EMBL" id="GGG99640.1"/>
    </source>
</evidence>
<feature type="transmembrane region" description="Helical" evidence="1">
    <location>
        <begin position="350"/>
        <end position="372"/>
    </location>
</feature>
<feature type="transmembrane region" description="Helical" evidence="1">
    <location>
        <begin position="117"/>
        <end position="150"/>
    </location>
</feature>
<feature type="transmembrane region" description="Helical" evidence="1">
    <location>
        <begin position="401"/>
        <end position="425"/>
    </location>
</feature>
<name>A0ABQ1XPV2_9MICC</name>
<gene>
    <name evidence="2" type="ORF">GCM10011577_24010</name>
</gene>
<keyword evidence="1" id="KW-0812">Transmembrane</keyword>
<evidence type="ECO:0000256" key="1">
    <source>
        <dbReference type="SAM" id="Phobius"/>
    </source>
</evidence>
<feature type="transmembrane region" description="Helical" evidence="1">
    <location>
        <begin position="242"/>
        <end position="262"/>
    </location>
</feature>
<sequence>MSGVLRLLLFQARRDRVALPVWILGITLLSFATSTAVATQFGDEAAQAAILTLAAANPAFLFLRGLPDGTGVGAVVFFQGYAFTAVLAGLMSTFLVVRHTRSDEELGRAELLGSVPIQRAASLAATLLLGAAANLVLAVFVAGAFIAAGLPAAGSAAAGAAVGGVGIFFVALAAVAAQALPSGRSANGAAAGLVGAAYLVRGIGDALGTPSADLLHVTSAWPSLLSPIGWGQRTRPFTSPDLAFLLVPLAAAAVLGAVSVMVRRRRDVGASLLPERAGRERAGVGGTSFVGLAWRLQRATVAGWCIAAGALGAVAGALGPAVTETVSSLGPVKELIERLVPGGQAGLIDVFVTALLGMAGVFAAAAGIQAVLRMRAEEAEGRAEILLSAPVSRARWLGANLFVAAVSAAVVSTTAGAAAAVGLAVSGTSDGPAWSLVPAALAHVPAALVFLAAAAVAFALAPRLSILVAWGVLAVAIVLGEFGELFGLPAWLQDASPFRHSSAMPVESFNQAGAVGLLLVAAAGAALAAYFLRRRDLTA</sequence>
<feature type="transmembrane region" description="Helical" evidence="1">
    <location>
        <begin position="75"/>
        <end position="97"/>
    </location>
</feature>
<protein>
    <submittedName>
        <fullName evidence="2">Exporter of polyketide antibiotics</fullName>
    </submittedName>
</protein>
<feature type="transmembrane region" description="Helical" evidence="1">
    <location>
        <begin position="467"/>
        <end position="492"/>
    </location>
</feature>
<dbReference type="EMBL" id="BMKU01000006">
    <property type="protein sequence ID" value="GGG99640.1"/>
    <property type="molecule type" value="Genomic_DNA"/>
</dbReference>
<accession>A0ABQ1XPV2</accession>
<feature type="transmembrane region" description="Helical" evidence="1">
    <location>
        <begin position="21"/>
        <end position="39"/>
    </location>
</feature>
<feature type="transmembrane region" description="Helical" evidence="1">
    <location>
        <begin position="301"/>
        <end position="322"/>
    </location>
</feature>
<keyword evidence="1" id="KW-1133">Transmembrane helix</keyword>
<proteinExistence type="predicted"/>
<keyword evidence="3" id="KW-1185">Reference proteome</keyword>
<reference evidence="3" key="1">
    <citation type="journal article" date="2019" name="Int. J. Syst. Evol. Microbiol.">
        <title>The Global Catalogue of Microorganisms (GCM) 10K type strain sequencing project: providing services to taxonomists for standard genome sequencing and annotation.</title>
        <authorList>
            <consortium name="The Broad Institute Genomics Platform"/>
            <consortium name="The Broad Institute Genome Sequencing Center for Infectious Disease"/>
            <person name="Wu L."/>
            <person name="Ma J."/>
        </authorList>
    </citation>
    <scope>NUCLEOTIDE SEQUENCE [LARGE SCALE GENOMIC DNA]</scope>
    <source>
        <strain evidence="3">CGMCC 1.1927</strain>
    </source>
</reference>
<feature type="transmembrane region" description="Helical" evidence="1">
    <location>
        <begin position="512"/>
        <end position="532"/>
    </location>
</feature>
<dbReference type="RefSeq" id="WP_188811354.1">
    <property type="nucleotide sequence ID" value="NZ_BAAAWV010000001.1"/>
</dbReference>
<organism evidence="2 3">
    <name type="scientific">Pseudarthrobacter polychromogenes</name>
    <dbReference type="NCBI Taxonomy" id="1676"/>
    <lineage>
        <taxon>Bacteria</taxon>
        <taxon>Bacillati</taxon>
        <taxon>Actinomycetota</taxon>
        <taxon>Actinomycetes</taxon>
        <taxon>Micrococcales</taxon>
        <taxon>Micrococcaceae</taxon>
        <taxon>Pseudarthrobacter</taxon>
    </lineage>
</organism>
<keyword evidence="1" id="KW-0472">Membrane</keyword>
<feature type="transmembrane region" description="Helical" evidence="1">
    <location>
        <begin position="437"/>
        <end position="460"/>
    </location>
</feature>
<dbReference type="Proteomes" id="UP000596938">
    <property type="component" value="Unassembled WGS sequence"/>
</dbReference>